<dbReference type="OrthoDB" id="204058at2759"/>
<sequence length="707" mass="77568">MKVQGGGNAGNALTCAARLGLNARLMSKIANDAQGRGVLEELQADGVDVSFFVVSEDGNSPFTYIIVDNKTKTRTCIHTPGSPPMIPTDLKSSTLLSALEGVKLCYFDVRLHETALVVANEANRRSIPILIDAERIREGLDDFLNLSDYVVCSSNLPQAWTGAPTIPSALVSMLLKLPKVKFVIVTLGADGCIMLERNIDNGQVEEMDVDNLLELLKQKIDSRKTAPTCVSSDITKLQAKGVGTVCGRLFFGTAEKIPGSELVDTTGAGDAFIGAILYAICTNKPPEQMLPFAAQVAAISCRDLGARTGLPHISDPRLTPFLGEWLMESQYETSTVSHQREELRKWFLSMETTLFRYRFRLEGSHVHKALTTELGIPYKVVTNAEFMVTLRTNKRVASTPMGIADMSAGELKLVGKYSMKTEKLTGKIPVDFSASGKQMRFGWGPVIRGQGSVHIPLVKASAAEAEPFYSDADFIRHQVTGFLFVVMWFMYLLNHGNTSTVYEYFPFPFFVSAVHLLVSVACYFYSWSLGFLQIAPINMDLLKVVAPAAVCHAIGHVFSNFSILTLFWSSAQSSRALEPLITVAGSQLVLGQRTPLAIWMSLAPVVIGVSMISLTEYPFNQIVLISEIIATLSFSFRNTLSKKAMKWLDSRNVHVYMSIIALFFCLPAAICDIASYGISMSSSYILSWEPGRCYVPHHAVVMCICGM</sequence>
<dbReference type="EMBL" id="PKPP01007350">
    <property type="protein sequence ID" value="PWA53622.1"/>
    <property type="molecule type" value="Genomic_DNA"/>
</dbReference>
<dbReference type="Pfam" id="PF26466">
    <property type="entry name" value="DNA_primase_lrg_N"/>
    <property type="match status" value="1"/>
</dbReference>
<feature type="transmembrane region" description="Helical" evidence="3">
    <location>
        <begin position="546"/>
        <end position="568"/>
    </location>
</feature>
<keyword evidence="3" id="KW-0472">Membrane</keyword>
<dbReference type="Gene3D" id="3.40.1190.20">
    <property type="match status" value="1"/>
</dbReference>
<dbReference type="Proteomes" id="UP000245207">
    <property type="component" value="Unassembled WGS sequence"/>
</dbReference>
<accession>A0A2U1LX89</accession>
<evidence type="ECO:0000313" key="6">
    <source>
        <dbReference type="EMBL" id="PWA53622.1"/>
    </source>
</evidence>
<keyword evidence="3" id="KW-1133">Transmembrane helix</keyword>
<name>A0A2U1LX89_ARTAN</name>
<feature type="transmembrane region" description="Helical" evidence="3">
    <location>
        <begin position="474"/>
        <end position="493"/>
    </location>
</feature>
<dbReference type="CDD" id="cd01945">
    <property type="entry name" value="ribokinase_group_B"/>
    <property type="match status" value="1"/>
</dbReference>
<gene>
    <name evidence="6" type="ORF">CTI12_AA419280</name>
</gene>
<dbReference type="Pfam" id="PF00294">
    <property type="entry name" value="PfkB"/>
    <property type="match status" value="2"/>
</dbReference>
<evidence type="ECO:0000313" key="7">
    <source>
        <dbReference type="Proteomes" id="UP000245207"/>
    </source>
</evidence>
<dbReference type="InterPro" id="IPR004853">
    <property type="entry name" value="Sugar_P_trans_dom"/>
</dbReference>
<dbReference type="GO" id="GO:0016301">
    <property type="term" value="F:kinase activity"/>
    <property type="evidence" value="ECO:0007669"/>
    <property type="project" value="UniProtKB-KW"/>
</dbReference>
<keyword evidence="2 6" id="KW-0418">Kinase</keyword>
<evidence type="ECO:0000256" key="3">
    <source>
        <dbReference type="SAM" id="Phobius"/>
    </source>
</evidence>
<feature type="transmembrane region" description="Helical" evidence="3">
    <location>
        <begin position="596"/>
        <end position="613"/>
    </location>
</feature>
<feature type="domain" description="Carbohydrate kinase PfkB" evidence="4">
    <location>
        <begin position="3"/>
        <end position="200"/>
    </location>
</feature>
<feature type="transmembrane region" description="Helical" evidence="3">
    <location>
        <begin position="619"/>
        <end position="636"/>
    </location>
</feature>
<dbReference type="PANTHER" id="PTHR42774:SF3">
    <property type="entry name" value="KETOHEXOKINASE"/>
    <property type="match status" value="1"/>
</dbReference>
<dbReference type="Pfam" id="PF03151">
    <property type="entry name" value="TPT"/>
    <property type="match status" value="1"/>
</dbReference>
<keyword evidence="3" id="KW-0812">Transmembrane</keyword>
<evidence type="ECO:0000256" key="2">
    <source>
        <dbReference type="ARBA" id="ARBA00022777"/>
    </source>
</evidence>
<dbReference type="PANTHER" id="PTHR42774">
    <property type="entry name" value="PHOSPHOTRANSFERASE SYSTEM TRANSPORT PROTEIN"/>
    <property type="match status" value="1"/>
</dbReference>
<dbReference type="SUPFAM" id="SSF53613">
    <property type="entry name" value="Ribokinase-like"/>
    <property type="match status" value="1"/>
</dbReference>
<dbReference type="InterPro" id="IPR029056">
    <property type="entry name" value="Ribokinase-like"/>
</dbReference>
<evidence type="ECO:0000256" key="1">
    <source>
        <dbReference type="ARBA" id="ARBA00022679"/>
    </source>
</evidence>
<feature type="transmembrane region" description="Helical" evidence="3">
    <location>
        <begin position="656"/>
        <end position="678"/>
    </location>
</feature>
<evidence type="ECO:0000259" key="4">
    <source>
        <dbReference type="Pfam" id="PF00294"/>
    </source>
</evidence>
<keyword evidence="1" id="KW-0808">Transferase</keyword>
<reference evidence="6 7" key="1">
    <citation type="journal article" date="2018" name="Mol. Plant">
        <title>The genome of Artemisia annua provides insight into the evolution of Asteraceae family and artemisinin biosynthesis.</title>
        <authorList>
            <person name="Shen Q."/>
            <person name="Zhang L."/>
            <person name="Liao Z."/>
            <person name="Wang S."/>
            <person name="Yan T."/>
            <person name="Shi P."/>
            <person name="Liu M."/>
            <person name="Fu X."/>
            <person name="Pan Q."/>
            <person name="Wang Y."/>
            <person name="Lv Z."/>
            <person name="Lu X."/>
            <person name="Zhang F."/>
            <person name="Jiang W."/>
            <person name="Ma Y."/>
            <person name="Chen M."/>
            <person name="Hao X."/>
            <person name="Li L."/>
            <person name="Tang Y."/>
            <person name="Lv G."/>
            <person name="Zhou Y."/>
            <person name="Sun X."/>
            <person name="Brodelius P.E."/>
            <person name="Rose J.K.C."/>
            <person name="Tang K."/>
        </authorList>
    </citation>
    <scope>NUCLEOTIDE SEQUENCE [LARGE SCALE GENOMIC DNA]</scope>
    <source>
        <strain evidence="7">cv. Huhao1</strain>
        <tissue evidence="6">Leaf</tissue>
    </source>
</reference>
<dbReference type="Gene3D" id="1.20.930.80">
    <property type="match status" value="1"/>
</dbReference>
<keyword evidence="7" id="KW-1185">Reference proteome</keyword>
<dbReference type="InterPro" id="IPR011611">
    <property type="entry name" value="PfkB_dom"/>
</dbReference>
<feature type="domain" description="Carbohydrate kinase PfkB" evidence="4">
    <location>
        <begin position="254"/>
        <end position="312"/>
    </location>
</feature>
<proteinExistence type="predicted"/>
<dbReference type="InterPro" id="IPR002173">
    <property type="entry name" value="Carboh/pur_kinase_PfkB_CS"/>
</dbReference>
<comment type="caution">
    <text evidence="6">The sequence shown here is derived from an EMBL/GenBank/DDBJ whole genome shotgun (WGS) entry which is preliminary data.</text>
</comment>
<feature type="domain" description="Sugar phosphate transporter" evidence="5">
    <location>
        <begin position="481"/>
        <end position="671"/>
    </location>
</feature>
<dbReference type="STRING" id="35608.A0A2U1LX89"/>
<evidence type="ECO:0000259" key="5">
    <source>
        <dbReference type="Pfam" id="PF03151"/>
    </source>
</evidence>
<feature type="transmembrane region" description="Helical" evidence="3">
    <location>
        <begin position="505"/>
        <end position="526"/>
    </location>
</feature>
<dbReference type="PROSITE" id="PS00584">
    <property type="entry name" value="PFKB_KINASES_2"/>
    <property type="match status" value="1"/>
</dbReference>
<dbReference type="InterPro" id="IPR052562">
    <property type="entry name" value="Ketohexokinase-related"/>
</dbReference>
<organism evidence="6 7">
    <name type="scientific">Artemisia annua</name>
    <name type="common">Sweet wormwood</name>
    <dbReference type="NCBI Taxonomy" id="35608"/>
    <lineage>
        <taxon>Eukaryota</taxon>
        <taxon>Viridiplantae</taxon>
        <taxon>Streptophyta</taxon>
        <taxon>Embryophyta</taxon>
        <taxon>Tracheophyta</taxon>
        <taxon>Spermatophyta</taxon>
        <taxon>Magnoliopsida</taxon>
        <taxon>eudicotyledons</taxon>
        <taxon>Gunneridae</taxon>
        <taxon>Pentapetalae</taxon>
        <taxon>asterids</taxon>
        <taxon>campanulids</taxon>
        <taxon>Asterales</taxon>
        <taxon>Asteraceae</taxon>
        <taxon>Asteroideae</taxon>
        <taxon>Anthemideae</taxon>
        <taxon>Artemisiinae</taxon>
        <taxon>Artemisia</taxon>
    </lineage>
</organism>
<protein>
    <submittedName>
        <fullName evidence="6">Ribokinase, Carbohydrate kinase PfkB, Ribokinase-like protein</fullName>
    </submittedName>
</protein>
<dbReference type="AlphaFoldDB" id="A0A2U1LX89"/>